<feature type="compositionally biased region" description="Polar residues" evidence="22">
    <location>
        <begin position="40"/>
        <end position="58"/>
    </location>
</feature>
<dbReference type="EMBL" id="VEPZ02000636">
    <property type="protein sequence ID" value="KAE8721223.1"/>
    <property type="molecule type" value="Genomic_DNA"/>
</dbReference>
<evidence type="ECO:0000256" key="21">
    <source>
        <dbReference type="RuleBase" id="RU361123"/>
    </source>
</evidence>
<dbReference type="Pfam" id="PF07714">
    <property type="entry name" value="PK_Tyr_Ser-Thr"/>
    <property type="match status" value="1"/>
</dbReference>
<evidence type="ECO:0000256" key="9">
    <source>
        <dbReference type="ARBA" id="ARBA00022723"/>
    </source>
</evidence>
<dbReference type="InterPro" id="IPR017441">
    <property type="entry name" value="Protein_kinase_ATP_BS"/>
</dbReference>
<keyword evidence="12" id="KW-0418">Kinase</keyword>
<dbReference type="CDD" id="cd14066">
    <property type="entry name" value="STKc_IRAK"/>
    <property type="match status" value="1"/>
</dbReference>
<feature type="compositionally biased region" description="Low complexity" evidence="22">
    <location>
        <begin position="77"/>
        <end position="90"/>
    </location>
</feature>
<dbReference type="GO" id="GO:0046872">
    <property type="term" value="F:metal ion binding"/>
    <property type="evidence" value="ECO:0007669"/>
    <property type="project" value="UniProtKB-KW"/>
</dbReference>
<dbReference type="FunFam" id="1.10.510.10:FF:000258">
    <property type="entry name" value="Probable serine/threonine-protein kinase PBL8"/>
    <property type="match status" value="1"/>
</dbReference>
<evidence type="ECO:0000256" key="19">
    <source>
        <dbReference type="ARBA" id="ARBA00093429"/>
    </source>
</evidence>
<dbReference type="GO" id="GO:0004674">
    <property type="term" value="F:protein serine/threonine kinase activity"/>
    <property type="evidence" value="ECO:0007669"/>
    <property type="project" value="UniProtKB-KW"/>
</dbReference>
<keyword evidence="6" id="KW-0723">Serine/threonine-protein kinase</keyword>
<keyword evidence="15 20" id="KW-0067">ATP-binding</keyword>
<dbReference type="Gene3D" id="1.10.510.10">
    <property type="entry name" value="Transferase(Phosphotransferase) domain 1"/>
    <property type="match status" value="1"/>
</dbReference>
<dbReference type="InterPro" id="IPR000719">
    <property type="entry name" value="Prot_kinase_dom"/>
</dbReference>
<evidence type="ECO:0000256" key="5">
    <source>
        <dbReference type="ARBA" id="ARBA00022475"/>
    </source>
</evidence>
<proteinExistence type="inferred from homology"/>
<feature type="compositionally biased region" description="Basic residues" evidence="22">
    <location>
        <begin position="502"/>
        <end position="512"/>
    </location>
</feature>
<dbReference type="PANTHER" id="PTHR45621">
    <property type="entry name" value="OS01G0588500 PROTEIN-RELATED"/>
    <property type="match status" value="1"/>
</dbReference>
<evidence type="ECO:0000256" key="10">
    <source>
        <dbReference type="ARBA" id="ARBA00022729"/>
    </source>
</evidence>
<evidence type="ECO:0000256" key="6">
    <source>
        <dbReference type="ARBA" id="ARBA00022527"/>
    </source>
</evidence>
<name>A0A6A3BWU3_HIBSY</name>
<accession>A0A6A3BWU3</accession>
<keyword evidence="10" id="KW-0732">Signal</keyword>
<evidence type="ECO:0000256" key="22">
    <source>
        <dbReference type="SAM" id="MobiDB-lite"/>
    </source>
</evidence>
<gene>
    <name evidence="24" type="ORF">F3Y22_tig00016563pilonHSYRG00022</name>
</gene>
<evidence type="ECO:0000256" key="8">
    <source>
        <dbReference type="ARBA" id="ARBA00022679"/>
    </source>
</evidence>
<dbReference type="AlphaFoldDB" id="A0A6A3BWU3"/>
<dbReference type="PRINTS" id="PR00807">
    <property type="entry name" value="AMBALLERGEN"/>
</dbReference>
<comment type="catalytic activity">
    <reaction evidence="1 21">
        <text>Eliminative cleavage of (1-&gt;4)-alpha-D-galacturonan to give oligosaccharides with 4-deoxy-alpha-D-galact-4-enuronosyl groups at their non-reducing ends.</text>
        <dbReference type="EC" id="4.2.2.2"/>
    </reaction>
</comment>
<evidence type="ECO:0000256" key="11">
    <source>
        <dbReference type="ARBA" id="ARBA00022741"/>
    </source>
</evidence>
<dbReference type="PROSITE" id="PS00108">
    <property type="entry name" value="PROTEIN_KINASE_ST"/>
    <property type="match status" value="1"/>
</dbReference>
<feature type="domain" description="Protein kinase" evidence="23">
    <location>
        <begin position="118"/>
        <end position="404"/>
    </location>
</feature>
<evidence type="ECO:0000256" key="3">
    <source>
        <dbReference type="ARBA" id="ARBA00005220"/>
    </source>
</evidence>
<keyword evidence="14 21" id="KW-0106">Calcium</keyword>
<organism evidence="24 25">
    <name type="scientific">Hibiscus syriacus</name>
    <name type="common">Rose of Sharon</name>
    <dbReference type="NCBI Taxonomy" id="106335"/>
    <lineage>
        <taxon>Eukaryota</taxon>
        <taxon>Viridiplantae</taxon>
        <taxon>Streptophyta</taxon>
        <taxon>Embryophyta</taxon>
        <taxon>Tracheophyta</taxon>
        <taxon>Spermatophyta</taxon>
        <taxon>Magnoliopsida</taxon>
        <taxon>eudicotyledons</taxon>
        <taxon>Gunneridae</taxon>
        <taxon>Pentapetalae</taxon>
        <taxon>rosids</taxon>
        <taxon>malvids</taxon>
        <taxon>Malvales</taxon>
        <taxon>Malvaceae</taxon>
        <taxon>Malvoideae</taxon>
        <taxon>Hibiscus</taxon>
    </lineage>
</organism>
<dbReference type="SUPFAM" id="SSF56112">
    <property type="entry name" value="Protein kinase-like (PK-like)"/>
    <property type="match status" value="1"/>
</dbReference>
<comment type="function">
    <text evidence="19">Required for pathogen-associated molecular pattern (PAMP, e.g. chitin and flg22)-triggered immunity (PTI) involving reactive oxygen species (ROS) accumulation and triggering plant defense, including defense-related gene expression (e.g. PR1 and LOX). Ensures specific recognition of the EPD1 effector of Verticillium dahliae, resulting in a hypersensitive response known as effector-triggered immunity (ETI), characterized by the activation of programmed cell death to limit infection by the pathogen. Priming plants with the incompatible pathogen V.dahliae leads to an increased resistance to compatible pathogens, as a result of systemic acquired resistance (SAR).</text>
</comment>
<dbReference type="InterPro" id="IPR001245">
    <property type="entry name" value="Ser-Thr/Tyr_kinase_cat_dom"/>
</dbReference>
<evidence type="ECO:0000256" key="4">
    <source>
        <dbReference type="ARBA" id="ARBA00010980"/>
    </source>
</evidence>
<keyword evidence="9 21" id="KW-0479">Metal-binding</keyword>
<evidence type="ECO:0000256" key="20">
    <source>
        <dbReference type="PROSITE-ProRule" id="PRU10141"/>
    </source>
</evidence>
<dbReference type="PROSITE" id="PS00107">
    <property type="entry name" value="PROTEIN_KINASE_ATP"/>
    <property type="match status" value="1"/>
</dbReference>
<dbReference type="InterPro" id="IPR008271">
    <property type="entry name" value="Ser/Thr_kinase_AS"/>
</dbReference>
<dbReference type="Gene3D" id="3.30.200.20">
    <property type="entry name" value="Phosphorylase Kinase, domain 1"/>
    <property type="match status" value="1"/>
</dbReference>
<feature type="region of interest" description="Disordered" evidence="22">
    <location>
        <begin position="40"/>
        <end position="94"/>
    </location>
</feature>
<dbReference type="GO" id="GO:0030570">
    <property type="term" value="F:pectate lyase activity"/>
    <property type="evidence" value="ECO:0007669"/>
    <property type="project" value="UniProtKB-EC"/>
</dbReference>
<dbReference type="InterPro" id="IPR002022">
    <property type="entry name" value="Pec_lyase"/>
</dbReference>
<evidence type="ECO:0000256" key="17">
    <source>
        <dbReference type="ARBA" id="ARBA00023136"/>
    </source>
</evidence>
<feature type="compositionally biased region" description="Basic and acidic residues" evidence="22">
    <location>
        <begin position="1"/>
        <end position="22"/>
    </location>
</feature>
<sequence>MGFGNESRKVMEKNSTRKKRDDGEEETGCWVKLRFMGSCMSSRSRVDNSVSGRTSTRYAESEPTKENSRDQPVVPVSSTTTSNAESTSSTPKLSEELKVASQLRKFTFIDLKFATRNFRPESLLGAGGFGCVFKGWIEEKGTAPVKPGTGLTVAVKTLNIDGLQGHKEWLAEVDFLGNLLHPNLVKLVGYCIEDDHRLLVYEFMPRGSLENHLFRRSLPLPWSIRMKIALGAAKGLAFLHEEAERPVIYRDFKTSNILLDADYNAKLSDFGLAKDGPEGDKTHVSTRVMGTYGYAAPEYVMTGHLTSKSDVYSFGVVLLEMLTGRRAMDKNRPNGEHNLVEWARPHLGDKRRFFRVLDPRLEGHFSIKGALKAAQLAAQCLCRDPKARPRMSEVVETLKPLPNLKDMASSSYYFQTMQSDRSRSSNLTAKNGIRAQARFVTRNGQPMRSLSSSNGPHASPCHHLSPSPKPKAKEQALKRSSKETRGLVDGDDGDSSNTTSRRSLRGKHKKYKGPCMATNPIDTCWRCRDDWAENRKKLANCVVGFGHKTEGGKDGDYYVVTDDSDDDVLNPKPGTLRWAVIREEPLWIIFAHDMHIKLSHELIMQSKKTIDGRGANVHIAFGAGITIQFVQDVIIHGIHVHHILPSKAAVIRDSMDHYGQRTMGDGDGINIFGSTNIWLDHLSMSECQDGLIDAIQGSTAITISNCHFTHHNDVILLGASDSYARDKLMQVTVTFNHFGKELIQNAEMQVGFLSCC</sequence>
<evidence type="ECO:0000313" key="25">
    <source>
        <dbReference type="Proteomes" id="UP000436088"/>
    </source>
</evidence>
<dbReference type="EC" id="4.2.2.2" evidence="21"/>
<dbReference type="GO" id="GO:0045490">
    <property type="term" value="P:pectin catabolic process"/>
    <property type="evidence" value="ECO:0007669"/>
    <property type="project" value="UniProtKB-UniPathway"/>
</dbReference>
<keyword evidence="17" id="KW-0472">Membrane</keyword>
<dbReference type="InterPro" id="IPR011009">
    <property type="entry name" value="Kinase-like_dom_sf"/>
</dbReference>
<evidence type="ECO:0000256" key="1">
    <source>
        <dbReference type="ARBA" id="ARBA00000695"/>
    </source>
</evidence>
<comment type="similarity">
    <text evidence="4 21">Belongs to the polysaccharide lyase 1 family.</text>
</comment>
<evidence type="ECO:0000256" key="7">
    <source>
        <dbReference type="ARBA" id="ARBA00022553"/>
    </source>
</evidence>
<keyword evidence="13" id="KW-0611">Plant defense</keyword>
<dbReference type="InterPro" id="IPR050823">
    <property type="entry name" value="Plant_Ser_Thr_Prot_Kinase"/>
</dbReference>
<dbReference type="GO" id="GO:0005886">
    <property type="term" value="C:plasma membrane"/>
    <property type="evidence" value="ECO:0007669"/>
    <property type="project" value="UniProtKB-SubCell"/>
</dbReference>
<evidence type="ECO:0000313" key="24">
    <source>
        <dbReference type="EMBL" id="KAE8721223.1"/>
    </source>
</evidence>
<feature type="compositionally biased region" description="Polar residues" evidence="22">
    <location>
        <begin position="417"/>
        <end position="429"/>
    </location>
</feature>
<protein>
    <recommendedName>
        <fullName evidence="21">Pectate lyase</fullName>
        <ecNumber evidence="21">4.2.2.2</ecNumber>
    </recommendedName>
</protein>
<dbReference type="GO" id="GO:0006952">
    <property type="term" value="P:defense response"/>
    <property type="evidence" value="ECO:0007669"/>
    <property type="project" value="UniProtKB-KW"/>
</dbReference>
<feature type="region of interest" description="Disordered" evidence="22">
    <location>
        <begin position="417"/>
        <end position="512"/>
    </location>
</feature>
<evidence type="ECO:0000256" key="2">
    <source>
        <dbReference type="ARBA" id="ARBA00004236"/>
    </source>
</evidence>
<reference evidence="24" key="1">
    <citation type="submission" date="2019-09" db="EMBL/GenBank/DDBJ databases">
        <title>Draft genome information of white flower Hibiscus syriacus.</title>
        <authorList>
            <person name="Kim Y.-M."/>
        </authorList>
    </citation>
    <scope>NUCLEOTIDE SEQUENCE [LARGE SCALE GENOMIC DNA]</scope>
    <source>
        <strain evidence="24">YM2019G1</strain>
    </source>
</reference>
<keyword evidence="18 21" id="KW-0456">Lyase</keyword>
<evidence type="ECO:0000256" key="12">
    <source>
        <dbReference type="ARBA" id="ARBA00022777"/>
    </source>
</evidence>
<dbReference type="InterPro" id="IPR012334">
    <property type="entry name" value="Pectin_lyas_fold"/>
</dbReference>
<dbReference type="Gene3D" id="2.160.20.10">
    <property type="entry name" value="Single-stranded right-handed beta-helix, Pectin lyase-like"/>
    <property type="match status" value="1"/>
</dbReference>
<evidence type="ECO:0000256" key="15">
    <source>
        <dbReference type="ARBA" id="ARBA00022840"/>
    </source>
</evidence>
<keyword evidence="7" id="KW-0597">Phosphoprotein</keyword>
<dbReference type="PROSITE" id="PS50011">
    <property type="entry name" value="PROTEIN_KINASE_DOM"/>
    <property type="match status" value="1"/>
</dbReference>
<comment type="caution">
    <text evidence="24">The sequence shown here is derived from an EMBL/GenBank/DDBJ whole genome shotgun (WGS) entry which is preliminary data.</text>
</comment>
<keyword evidence="25" id="KW-1185">Reference proteome</keyword>
<dbReference type="SUPFAM" id="SSF51126">
    <property type="entry name" value="Pectin lyase-like"/>
    <property type="match status" value="1"/>
</dbReference>
<keyword evidence="11 20" id="KW-0547">Nucleotide-binding</keyword>
<dbReference type="FunFam" id="3.30.200.20:FF:000228">
    <property type="entry name" value="Serine/threonine-protein kinase BIK1"/>
    <property type="match status" value="1"/>
</dbReference>
<evidence type="ECO:0000259" key="23">
    <source>
        <dbReference type="PROSITE" id="PS50011"/>
    </source>
</evidence>
<feature type="compositionally biased region" description="Basic and acidic residues" evidence="22">
    <location>
        <begin position="59"/>
        <end position="69"/>
    </location>
</feature>
<keyword evidence="5" id="KW-1003">Cell membrane</keyword>
<evidence type="ECO:0000256" key="18">
    <source>
        <dbReference type="ARBA" id="ARBA00023239"/>
    </source>
</evidence>
<dbReference type="UniPathway" id="UPA00545">
    <property type="reaction ID" value="UER00824"/>
</dbReference>
<keyword evidence="16" id="KW-0928">Hypersensitive response elicitation</keyword>
<evidence type="ECO:0000256" key="14">
    <source>
        <dbReference type="ARBA" id="ARBA00022837"/>
    </source>
</evidence>
<comment type="pathway">
    <text evidence="3 21">Glycan metabolism; pectin degradation; 2-dehydro-3-deoxy-D-gluconate from pectin: step 2/5.</text>
</comment>
<keyword evidence="8" id="KW-0808">Transferase</keyword>
<dbReference type="Pfam" id="PF00544">
    <property type="entry name" value="Pectate_lyase_4"/>
    <property type="match status" value="1"/>
</dbReference>
<dbReference type="InterPro" id="IPR018082">
    <property type="entry name" value="AmbAllergen"/>
</dbReference>
<dbReference type="SMART" id="SM00656">
    <property type="entry name" value="Amb_all"/>
    <property type="match status" value="1"/>
</dbReference>
<dbReference type="Proteomes" id="UP000436088">
    <property type="component" value="Unassembled WGS sequence"/>
</dbReference>
<feature type="region of interest" description="Disordered" evidence="22">
    <location>
        <begin position="1"/>
        <end position="26"/>
    </location>
</feature>
<feature type="compositionally biased region" description="Polar residues" evidence="22">
    <location>
        <begin position="442"/>
        <end position="456"/>
    </location>
</feature>
<evidence type="ECO:0000256" key="13">
    <source>
        <dbReference type="ARBA" id="ARBA00022821"/>
    </source>
</evidence>
<evidence type="ECO:0000256" key="16">
    <source>
        <dbReference type="ARBA" id="ARBA00022978"/>
    </source>
</evidence>
<comment type="cofactor">
    <cofactor evidence="21">
        <name>Ca(2+)</name>
        <dbReference type="ChEBI" id="CHEBI:29108"/>
    </cofactor>
    <text evidence="21">Binds 1 Ca(2+) ion. Required for its activity.</text>
</comment>
<dbReference type="GO" id="GO:0005524">
    <property type="term" value="F:ATP binding"/>
    <property type="evidence" value="ECO:0007669"/>
    <property type="project" value="UniProtKB-UniRule"/>
</dbReference>
<feature type="compositionally biased region" description="Basic and acidic residues" evidence="22">
    <location>
        <begin position="471"/>
        <end position="488"/>
    </location>
</feature>
<feature type="binding site" evidence="20">
    <location>
        <position position="156"/>
    </location>
    <ligand>
        <name>ATP</name>
        <dbReference type="ChEBI" id="CHEBI:30616"/>
    </ligand>
</feature>
<comment type="subcellular location">
    <subcellularLocation>
        <location evidence="2">Cell membrane</location>
    </subcellularLocation>
</comment>
<dbReference type="InterPro" id="IPR011050">
    <property type="entry name" value="Pectin_lyase_fold/virulence"/>
</dbReference>